<name>A0A6L3JNU1_9BACE</name>
<feature type="non-terminal residue" evidence="2">
    <location>
        <position position="161"/>
    </location>
</feature>
<comment type="caution">
    <text evidence="2">The sequence shown here is derived from an EMBL/GenBank/DDBJ whole genome shotgun (WGS) entry which is preliminary data.</text>
</comment>
<dbReference type="AlphaFoldDB" id="A0A6L3JNU1"/>
<feature type="signal peptide" evidence="1">
    <location>
        <begin position="1"/>
        <end position="29"/>
    </location>
</feature>
<dbReference type="RefSeq" id="WP_202188419.1">
    <property type="nucleotide sequence ID" value="NZ_VVYX01000407.1"/>
</dbReference>
<dbReference type="Proteomes" id="UP000482653">
    <property type="component" value="Unassembled WGS sequence"/>
</dbReference>
<evidence type="ECO:0000313" key="2">
    <source>
        <dbReference type="EMBL" id="KAA5400122.1"/>
    </source>
</evidence>
<dbReference type="EMBL" id="VVYX01000407">
    <property type="protein sequence ID" value="KAA5400122.1"/>
    <property type="molecule type" value="Genomic_DNA"/>
</dbReference>
<dbReference type="Pfam" id="PF13715">
    <property type="entry name" value="CarbopepD_reg_2"/>
    <property type="match status" value="1"/>
</dbReference>
<dbReference type="SUPFAM" id="SSF49464">
    <property type="entry name" value="Carboxypeptidase regulatory domain-like"/>
    <property type="match status" value="1"/>
</dbReference>
<sequence>MKHSDYHGKLLRLAMFFVALFLCGTMAYAQTDRMISGIVVDENGDPLPAAHIRQVSQTKGEELAAVITDMNGHFRLTLLRTAKEIEISYLGYESKKVRLTSANSYRIVLEPASELLDEVVVTGYQTISRERATDSFAKVDSKKLETQRLSSVSSLMEGRIA</sequence>
<gene>
    <name evidence="2" type="ORF">F2Y87_31325</name>
</gene>
<reference evidence="2 3" key="1">
    <citation type="journal article" date="2019" name="Nat. Med.">
        <title>A library of human gut bacterial isolates paired with longitudinal multiomics data enables mechanistic microbiome research.</title>
        <authorList>
            <person name="Poyet M."/>
            <person name="Groussin M."/>
            <person name="Gibbons S.M."/>
            <person name="Avila-Pacheco J."/>
            <person name="Jiang X."/>
            <person name="Kearney S.M."/>
            <person name="Perrotta A.R."/>
            <person name="Berdy B."/>
            <person name="Zhao S."/>
            <person name="Lieberman T.D."/>
            <person name="Swanson P.K."/>
            <person name="Smith M."/>
            <person name="Roesemann S."/>
            <person name="Alexander J.E."/>
            <person name="Rich S.A."/>
            <person name="Livny J."/>
            <person name="Vlamakis H."/>
            <person name="Clish C."/>
            <person name="Bullock K."/>
            <person name="Deik A."/>
            <person name="Scott J."/>
            <person name="Pierce K.A."/>
            <person name="Xavier R.J."/>
            <person name="Alm E.J."/>
        </authorList>
    </citation>
    <scope>NUCLEOTIDE SEQUENCE [LARGE SCALE GENOMIC DNA]</scope>
    <source>
        <strain evidence="2 3">BIOML-A8</strain>
    </source>
</reference>
<organism evidence="2 3">
    <name type="scientific">Bacteroides cellulosilyticus</name>
    <dbReference type="NCBI Taxonomy" id="246787"/>
    <lineage>
        <taxon>Bacteria</taxon>
        <taxon>Pseudomonadati</taxon>
        <taxon>Bacteroidota</taxon>
        <taxon>Bacteroidia</taxon>
        <taxon>Bacteroidales</taxon>
        <taxon>Bacteroidaceae</taxon>
        <taxon>Bacteroides</taxon>
    </lineage>
</organism>
<dbReference type="Gene3D" id="2.60.40.1120">
    <property type="entry name" value="Carboxypeptidase-like, regulatory domain"/>
    <property type="match status" value="1"/>
</dbReference>
<protein>
    <submittedName>
        <fullName evidence="2">SusC/RagA family TonB-linked outer membrane protein</fullName>
    </submittedName>
</protein>
<proteinExistence type="predicted"/>
<keyword evidence="1" id="KW-0732">Signal</keyword>
<evidence type="ECO:0000256" key="1">
    <source>
        <dbReference type="SAM" id="SignalP"/>
    </source>
</evidence>
<feature type="chain" id="PRO_5027045073" evidence="1">
    <location>
        <begin position="30"/>
        <end position="161"/>
    </location>
</feature>
<dbReference type="InterPro" id="IPR008969">
    <property type="entry name" value="CarboxyPept-like_regulatory"/>
</dbReference>
<evidence type="ECO:0000313" key="3">
    <source>
        <dbReference type="Proteomes" id="UP000482653"/>
    </source>
</evidence>
<accession>A0A6L3JNU1</accession>